<protein>
    <submittedName>
        <fullName evidence="3">Uncharacterized protein C3orf86</fullName>
    </submittedName>
</protein>
<name>A0A3Q7T5E5_VULVU</name>
<dbReference type="GeneID" id="112933263"/>
<dbReference type="Proteomes" id="UP001652641">
    <property type="component" value="Chromosome 11"/>
</dbReference>
<keyword evidence="2" id="KW-1185">Reference proteome</keyword>
<evidence type="ECO:0000313" key="3">
    <source>
        <dbReference type="RefSeq" id="XP_025872189.1"/>
    </source>
</evidence>
<sequence length="170" mass="17664">MSKSPFGQGKKPLDTFFWVNEVSGELTYPPLKADVPEASPASVEKPQERPRSQHGSMQGAPLNDQGPSSTPAQKVAFPLPPKASLKVTGSRHSLPSLPTRGLAKAGARSSPPFSAVPVTISPPGGALPTCGSLGPTPLLPGSSLLPSPSAPWAFTCKLKNVLTGNNRFSF</sequence>
<dbReference type="AlphaFoldDB" id="A0A3Q7T5E5"/>
<dbReference type="KEGG" id="vvp:112933263"/>
<dbReference type="CTD" id="116564769"/>
<gene>
    <name evidence="3" type="primary">CUNH3orf86</name>
</gene>
<reference key="1">
    <citation type="submission" date="2019-01" db="UniProtKB">
        <authorList>
            <consortium name="RefSeq"/>
        </authorList>
    </citation>
    <scope>IDENTIFICATION</scope>
</reference>
<feature type="region of interest" description="Disordered" evidence="1">
    <location>
        <begin position="29"/>
        <end position="109"/>
    </location>
</feature>
<reference evidence="3" key="2">
    <citation type="submission" date="2025-08" db="UniProtKB">
        <authorList>
            <consortium name="RefSeq"/>
        </authorList>
    </citation>
    <scope>IDENTIFICATION</scope>
    <source>
        <tissue evidence="3">Cell line</tissue>
    </source>
</reference>
<evidence type="ECO:0000313" key="2">
    <source>
        <dbReference type="Proteomes" id="UP001652641"/>
    </source>
</evidence>
<evidence type="ECO:0000256" key="1">
    <source>
        <dbReference type="SAM" id="MobiDB-lite"/>
    </source>
</evidence>
<dbReference type="RefSeq" id="XP_025872189.1">
    <property type="nucleotide sequence ID" value="XM_026016404.2"/>
</dbReference>
<proteinExistence type="predicted"/>
<organism evidence="2 3">
    <name type="scientific">Vulpes vulpes</name>
    <name type="common">Red fox</name>
    <dbReference type="NCBI Taxonomy" id="9627"/>
    <lineage>
        <taxon>Eukaryota</taxon>
        <taxon>Metazoa</taxon>
        <taxon>Chordata</taxon>
        <taxon>Craniata</taxon>
        <taxon>Vertebrata</taxon>
        <taxon>Euteleostomi</taxon>
        <taxon>Mammalia</taxon>
        <taxon>Eutheria</taxon>
        <taxon>Laurasiatheria</taxon>
        <taxon>Carnivora</taxon>
        <taxon>Caniformia</taxon>
        <taxon>Canidae</taxon>
        <taxon>Vulpes</taxon>
    </lineage>
</organism>
<accession>A0A3Q7T5E5</accession>